<dbReference type="GO" id="GO:0010575">
    <property type="term" value="P:positive regulation of vascular endothelial growth factor production"/>
    <property type="evidence" value="ECO:0007669"/>
    <property type="project" value="TreeGrafter"/>
</dbReference>
<name>A0A3Q0CGT9_MESAU</name>
<dbReference type="GO" id="GO:0048246">
    <property type="term" value="P:macrophage chemotaxis"/>
    <property type="evidence" value="ECO:0007669"/>
    <property type="project" value="TreeGrafter"/>
</dbReference>
<dbReference type="GO" id="GO:0005615">
    <property type="term" value="C:extracellular space"/>
    <property type="evidence" value="ECO:0007669"/>
    <property type="project" value="TreeGrafter"/>
</dbReference>
<evidence type="ECO:0000313" key="3">
    <source>
        <dbReference type="Proteomes" id="UP000886700"/>
    </source>
</evidence>
<proteinExistence type="predicted"/>
<accession>A0A3Q0CGT9</accession>
<sequence>MKLLVSCFLLLLPVIFMSMVSSSPNPRVARSHGDQRQAFGRWLREGGQECECRADWFLRASKRKSTPVLEPPRKQCPCDHVKGSEKKTRHQKHHRKPNRPSRTCQQFLKRCQLASFALPL</sequence>
<feature type="compositionally biased region" description="Basic residues" evidence="1">
    <location>
        <begin position="87"/>
        <end position="99"/>
    </location>
</feature>
<dbReference type="CTD" id="284340"/>
<dbReference type="GO" id="GO:0010759">
    <property type="term" value="P:positive regulation of macrophage chemotaxis"/>
    <property type="evidence" value="ECO:0007669"/>
    <property type="project" value="TreeGrafter"/>
</dbReference>
<evidence type="ECO:0000313" key="4">
    <source>
        <dbReference type="RefSeq" id="XP_021079239.1"/>
    </source>
</evidence>
<dbReference type="PANTHER" id="PTHR37351">
    <property type="entry name" value="C-X-C MOTIF CHEMOKINE 17"/>
    <property type="match status" value="1"/>
</dbReference>
<feature type="region of interest" description="Disordered" evidence="1">
    <location>
        <begin position="65"/>
        <end position="102"/>
    </location>
</feature>
<dbReference type="InterPro" id="IPR029183">
    <property type="entry name" value="CXCL17"/>
</dbReference>
<dbReference type="PANTHER" id="PTHR37351:SF1">
    <property type="entry name" value="C-X-C MOTIF CHEMOKINE 17"/>
    <property type="match status" value="1"/>
</dbReference>
<keyword evidence="2" id="KW-0732">Signal</keyword>
<dbReference type="GO" id="GO:0050728">
    <property type="term" value="P:negative regulation of inflammatory response"/>
    <property type="evidence" value="ECO:0007669"/>
    <property type="project" value="TreeGrafter"/>
</dbReference>
<keyword evidence="3" id="KW-1185">Reference proteome</keyword>
<protein>
    <submittedName>
        <fullName evidence="4">C-X-C motif chemokine 17 isoform X1</fullName>
    </submittedName>
</protein>
<evidence type="ECO:0000256" key="1">
    <source>
        <dbReference type="SAM" id="MobiDB-lite"/>
    </source>
</evidence>
<evidence type="ECO:0000256" key="2">
    <source>
        <dbReference type="SAM" id="SignalP"/>
    </source>
</evidence>
<feature type="signal peptide" evidence="2">
    <location>
        <begin position="1"/>
        <end position="22"/>
    </location>
</feature>
<gene>
    <name evidence="4" type="primary">Cxcl17</name>
</gene>
<dbReference type="GO" id="GO:0090026">
    <property type="term" value="P:positive regulation of monocyte chemotaxis"/>
    <property type="evidence" value="ECO:0007669"/>
    <property type="project" value="TreeGrafter"/>
</dbReference>
<reference evidence="4" key="1">
    <citation type="submission" date="2025-08" db="UniProtKB">
        <authorList>
            <consortium name="RefSeq"/>
        </authorList>
    </citation>
    <scope>IDENTIFICATION</scope>
    <source>
        <tissue evidence="4">Liver</tissue>
    </source>
</reference>
<dbReference type="Pfam" id="PF15211">
    <property type="entry name" value="CXCL17"/>
    <property type="match status" value="1"/>
</dbReference>
<dbReference type="GeneID" id="101826068"/>
<dbReference type="Proteomes" id="UP000886700">
    <property type="component" value="Unplaced"/>
</dbReference>
<feature type="chain" id="PRO_5017962608" evidence="2">
    <location>
        <begin position="23"/>
        <end position="120"/>
    </location>
</feature>
<dbReference type="AlphaFoldDB" id="A0A3Q0CGT9"/>
<dbReference type="OrthoDB" id="9833421at2759"/>
<feature type="compositionally biased region" description="Basic and acidic residues" evidence="1">
    <location>
        <begin position="71"/>
        <end position="86"/>
    </location>
</feature>
<dbReference type="RefSeq" id="XP_021079239.1">
    <property type="nucleotide sequence ID" value="XM_021223580.2"/>
</dbReference>
<organism evidence="3 4">
    <name type="scientific">Mesocricetus auratus</name>
    <name type="common">Golden hamster</name>
    <dbReference type="NCBI Taxonomy" id="10036"/>
    <lineage>
        <taxon>Eukaryota</taxon>
        <taxon>Metazoa</taxon>
        <taxon>Chordata</taxon>
        <taxon>Craniata</taxon>
        <taxon>Vertebrata</taxon>
        <taxon>Euteleostomi</taxon>
        <taxon>Mammalia</taxon>
        <taxon>Eutheria</taxon>
        <taxon>Euarchontoglires</taxon>
        <taxon>Glires</taxon>
        <taxon>Rodentia</taxon>
        <taxon>Myomorpha</taxon>
        <taxon>Muroidea</taxon>
        <taxon>Cricetidae</taxon>
        <taxon>Cricetinae</taxon>
        <taxon>Mesocricetus</taxon>
    </lineage>
</organism>